<dbReference type="Pfam" id="PF00651">
    <property type="entry name" value="BTB"/>
    <property type="match status" value="1"/>
</dbReference>
<dbReference type="SUPFAM" id="SSF54695">
    <property type="entry name" value="POZ domain"/>
    <property type="match status" value="1"/>
</dbReference>
<dbReference type="PANTHER" id="PTHR46672:SF1">
    <property type="entry name" value="OS08G0103600 PROTEIN"/>
    <property type="match status" value="1"/>
</dbReference>
<organism evidence="2 3">
    <name type="scientific">Panagrolaimus davidi</name>
    <dbReference type="NCBI Taxonomy" id="227884"/>
    <lineage>
        <taxon>Eukaryota</taxon>
        <taxon>Metazoa</taxon>
        <taxon>Ecdysozoa</taxon>
        <taxon>Nematoda</taxon>
        <taxon>Chromadorea</taxon>
        <taxon>Rhabditida</taxon>
        <taxon>Tylenchina</taxon>
        <taxon>Panagrolaimomorpha</taxon>
        <taxon>Panagrolaimoidea</taxon>
        <taxon>Panagrolaimidae</taxon>
        <taxon>Panagrolaimus</taxon>
    </lineage>
</organism>
<evidence type="ECO:0000313" key="3">
    <source>
        <dbReference type="WBParaSite" id="PDA_v2.g20149.t1"/>
    </source>
</evidence>
<proteinExistence type="predicted"/>
<dbReference type="Proteomes" id="UP000887578">
    <property type="component" value="Unplaced"/>
</dbReference>
<dbReference type="Gene3D" id="3.30.710.10">
    <property type="entry name" value="Potassium Channel Kv1.1, Chain A"/>
    <property type="match status" value="1"/>
</dbReference>
<feature type="domain" description="BTB" evidence="1">
    <location>
        <begin position="239"/>
        <end position="304"/>
    </location>
</feature>
<dbReference type="AlphaFoldDB" id="A0A914PV29"/>
<evidence type="ECO:0000313" key="2">
    <source>
        <dbReference type="Proteomes" id="UP000887578"/>
    </source>
</evidence>
<dbReference type="WBParaSite" id="PDA_v2.g20149.t1">
    <property type="protein sequence ID" value="PDA_v2.g20149.t1"/>
    <property type="gene ID" value="PDA_v2.g20149"/>
</dbReference>
<accession>A0A914PV29</accession>
<dbReference type="PANTHER" id="PTHR46672">
    <property type="entry name" value="OS08G0495500 PROTEIN-RELATED"/>
    <property type="match status" value="1"/>
</dbReference>
<dbReference type="InterPro" id="IPR011333">
    <property type="entry name" value="SKP1/BTB/POZ_sf"/>
</dbReference>
<evidence type="ECO:0000259" key="1">
    <source>
        <dbReference type="PROSITE" id="PS50097"/>
    </source>
</evidence>
<dbReference type="PROSITE" id="PS50097">
    <property type="entry name" value="BTB"/>
    <property type="match status" value="1"/>
</dbReference>
<reference evidence="3" key="1">
    <citation type="submission" date="2022-11" db="UniProtKB">
        <authorList>
            <consortium name="WormBaseParasite"/>
        </authorList>
    </citation>
    <scope>IDENTIFICATION</scope>
</reference>
<protein>
    <submittedName>
        <fullName evidence="3">BTB domain-containing protein</fullName>
    </submittedName>
</protein>
<keyword evidence="2" id="KW-1185">Reference proteome</keyword>
<name>A0A914PV29_9BILA</name>
<sequence length="395" mass="45764">MIFSTTVSKFCQLSFSSKSYISFDQNNIQFSTIPQKTDNGKYKFQIHDCHGKFEIRYVYSKGLNQYIPYDKASKTFVVKKCSNKSFEFTIIADIKFYEIDSSPLNHNVLYIPFSQTKEMEPLSFYKDKFSVSVNGEFITLNYYVKKIKNDVVQVIVENAFDGLKINNQEGNFEFTSAEAYDIKQTLSYTFDSSDFEKLKQLKEKSDPILTKNSLSILQTSSTTKDNSKWHEIMSNPQYSDVFLLSSDNIKISSHRCILAKYSKIFVKIFETSEIPVTINVENFNAETIKAALGFLYDKSDSILGKEMDVYKFAVNFDIQDLIDACCSIFVESVNAENVCEYIQIGYSKNFDELKQKCKQIMIENKREIDQTKLKLIKQSSKLYQKISSLMFFVFK</sequence>
<dbReference type="SMART" id="SM00225">
    <property type="entry name" value="BTB"/>
    <property type="match status" value="1"/>
</dbReference>
<dbReference type="InterPro" id="IPR044714">
    <property type="entry name" value="AtSIBP1-like"/>
</dbReference>
<dbReference type="InterPro" id="IPR000210">
    <property type="entry name" value="BTB/POZ_dom"/>
</dbReference>